<dbReference type="Gene3D" id="3.30.559.10">
    <property type="entry name" value="Chloramphenicol acetyltransferase-like domain"/>
    <property type="match status" value="1"/>
</dbReference>
<dbReference type="SUPFAM" id="SSF47336">
    <property type="entry name" value="ACP-like"/>
    <property type="match status" value="1"/>
</dbReference>
<dbReference type="Proteomes" id="UP000182486">
    <property type="component" value="Unassembled WGS sequence"/>
</dbReference>
<dbReference type="Pfam" id="PF00501">
    <property type="entry name" value="AMP-binding"/>
    <property type="match status" value="1"/>
</dbReference>
<evidence type="ECO:0000256" key="1">
    <source>
        <dbReference type="ARBA" id="ARBA00001957"/>
    </source>
</evidence>
<dbReference type="InterPro" id="IPR036291">
    <property type="entry name" value="NAD(P)-bd_dom_sf"/>
</dbReference>
<dbReference type="CDD" id="cd05235">
    <property type="entry name" value="SDR_e1"/>
    <property type="match status" value="1"/>
</dbReference>
<dbReference type="SUPFAM" id="SSF52777">
    <property type="entry name" value="CoA-dependent acyltransferases"/>
    <property type="match status" value="2"/>
</dbReference>
<dbReference type="CDD" id="cd19531">
    <property type="entry name" value="LCL_NRPS-like"/>
    <property type="match status" value="1"/>
</dbReference>
<dbReference type="InterPro" id="IPR013120">
    <property type="entry name" value="FAR_NAD-bd"/>
</dbReference>
<keyword evidence="2" id="KW-0596">Phosphopantetheine</keyword>
<dbReference type="GO" id="GO:0043041">
    <property type="term" value="P:amino acid activation for nonribosomal peptide biosynthetic process"/>
    <property type="evidence" value="ECO:0007669"/>
    <property type="project" value="TreeGrafter"/>
</dbReference>
<dbReference type="InterPro" id="IPR010080">
    <property type="entry name" value="Thioester_reductase-like_dom"/>
</dbReference>
<dbReference type="Gene3D" id="3.40.50.720">
    <property type="entry name" value="NAD(P)-binding Rossmann-like Domain"/>
    <property type="match status" value="1"/>
</dbReference>
<sequence>MTTEATDRQALLRRLLAERGLARTETPIARREPHLPVPLSPLQEGLWFLDRLSPGSSAYVLSWAARLRGPLDPEALQGAVDTVVARHEALRTGLVPDAAGGARQRVLAPDAPRARVRIRHAELPGADAAAVDRAVRAEIETPFDLAAPPLLRALLIRLGAEDHALVLATHHIVGDDRSLVVIVRELTAAYAALHAGHRPELPPVGCQYPDYALWLRDRDGGEGLSRQRAYWAGRLDGVPDGLDLPTDRPRPAAASGRGGTREHRFPAGLRDGVDEVCRAHGATRFAVLLAALQMLLARLTGSDDICVGSPVTTRNRPELADAVGMFVNSVPIRTDLGGDPTLAEALDRVKAGYVEAIDHAGLPFDRIVEAARVSRRDGRNPLFQVMFVLNPPRGTGGRAVAGLAIEPLGFARDTTRMDLTFFVDDTGTGLRVVVDHDTDLYDAATVDRMVDRYRQVLAALVDRPGIRLSELDVRGPAERAAQVGWRGGRREYPGANVAELVAARAAAQPDAPAVVAGDEVVSYGELLARADRLARRLRAAGAGPEVPVGLALRASPAAVVAILGILRAGAGYLPLDPGHPPARLAALLAHAGAPLLVADAGIPGYGGTVLAPDGPEPDDPPSGAAPHHPDQLAYVIYTSGSTGTPKGVQVNHRSLVNLVHGFVEVHGFTPADRLLMLPPLSFDASAGDVFPALVSGAALLMCERPAELTGPALLAFCTRYGVTAVDAAAPLWRRWVADLADVRPAAVPPALRLVMVGGGAVPALAVQRWATLTGGRVPLVNHYGPTEGTVCATTHRSVDAAETTGAPLPIGVPLPNVRAYLLDGALREVPVGVTGELHLGGASPARGYLADPAATADRFLPDPFADRPGARMYRTGDLARQRVDGSLEFLGRADRQVKIRGHRIELAEVEAAVAALPGVRQVAVTARPELVAYVVGDDPPPAAAWRRALRERLPEYLVPAAFVVVAALPLNRHGKLDETALPPPGSATAAVPHLPPRTGTERCLARIWAELTGTQEPIGAGDSFFDVGGHSLLAGPLIARIAAELGAELPVRAVLAAADLGALASLVDGARSGTSTDGAAAAELERTLRADADLPDDVCAALPAGAPPAVPVTALVTGATGFLGAYLLRDLLDAGTAKVYCLVRAATGDAALARVRENLARYGLWRATDAERLTGLPGDLAAPNLGLTAAVADRLADTVDAVYHNGGAVNFLHSYAALRPANVQGTLEVLRLAGRGRPCAVHLVSTLGVYLTSGRIGTTVRESDPPDDSALGDGYNASKWVADALARAARERGLPVSVYRPARVTGDAATGVGNVDDWFSRLLVTCVQLGGVPDLGVPVDLAPVDHVVTAIGRLSRQSAGSDWHFYGRTLGHDELAAALAEYGYPVEPMPYPRWRAALLARPDAALAAFAPLFPPPTGEAGPPGGGQPRFDCSATEAAAGAPCPPVDAALLHRYLDHLVRAGALDRPTTVCAGALDRPTNGSRRA</sequence>
<dbReference type="GO" id="GO:0009366">
    <property type="term" value="C:enterobactin synthetase complex"/>
    <property type="evidence" value="ECO:0007669"/>
    <property type="project" value="TreeGrafter"/>
</dbReference>
<dbReference type="Gene3D" id="3.30.300.30">
    <property type="match status" value="1"/>
</dbReference>
<protein>
    <submittedName>
        <fullName evidence="7">Non-ribosomal peptide synthetase</fullName>
    </submittedName>
</protein>
<dbReference type="NCBIfam" id="TIGR01746">
    <property type="entry name" value="Thioester-redct"/>
    <property type="match status" value="1"/>
</dbReference>
<dbReference type="Pfam" id="PF13193">
    <property type="entry name" value="AMP-binding_C"/>
    <property type="match status" value="1"/>
</dbReference>
<evidence type="ECO:0000259" key="6">
    <source>
        <dbReference type="PROSITE" id="PS50075"/>
    </source>
</evidence>
<proteinExistence type="predicted"/>
<dbReference type="GO" id="GO:0009239">
    <property type="term" value="P:enterobactin biosynthetic process"/>
    <property type="evidence" value="ECO:0007669"/>
    <property type="project" value="TreeGrafter"/>
</dbReference>
<feature type="region of interest" description="Disordered" evidence="5">
    <location>
        <begin position="241"/>
        <end position="265"/>
    </location>
</feature>
<dbReference type="InterPro" id="IPR000873">
    <property type="entry name" value="AMP-dep_synth/lig_dom"/>
</dbReference>
<evidence type="ECO:0000256" key="4">
    <source>
        <dbReference type="ARBA" id="ARBA00022598"/>
    </source>
</evidence>
<dbReference type="PROSITE" id="PS00455">
    <property type="entry name" value="AMP_BINDING"/>
    <property type="match status" value="1"/>
</dbReference>
<dbReference type="Pfam" id="PF07993">
    <property type="entry name" value="NAD_binding_4"/>
    <property type="match status" value="1"/>
</dbReference>
<dbReference type="Gene3D" id="1.10.1200.10">
    <property type="entry name" value="ACP-like"/>
    <property type="match status" value="1"/>
</dbReference>
<dbReference type="NCBIfam" id="TIGR01733">
    <property type="entry name" value="AA-adenyl-dom"/>
    <property type="match status" value="1"/>
</dbReference>
<feature type="domain" description="Carrier" evidence="6">
    <location>
        <begin position="995"/>
        <end position="1071"/>
    </location>
</feature>
<dbReference type="SUPFAM" id="SSF51735">
    <property type="entry name" value="NAD(P)-binding Rossmann-fold domains"/>
    <property type="match status" value="1"/>
</dbReference>
<dbReference type="InterPro" id="IPR023213">
    <property type="entry name" value="CAT-like_dom_sf"/>
</dbReference>
<dbReference type="GO" id="GO:0031177">
    <property type="term" value="F:phosphopantetheine binding"/>
    <property type="evidence" value="ECO:0007669"/>
    <property type="project" value="TreeGrafter"/>
</dbReference>
<dbReference type="InterPro" id="IPR025110">
    <property type="entry name" value="AMP-bd_C"/>
</dbReference>
<evidence type="ECO:0000256" key="5">
    <source>
        <dbReference type="SAM" id="MobiDB-lite"/>
    </source>
</evidence>
<dbReference type="InterPro" id="IPR042099">
    <property type="entry name" value="ANL_N_sf"/>
</dbReference>
<dbReference type="Gene3D" id="3.30.559.30">
    <property type="entry name" value="Nonribosomal peptide synthetase, condensation domain"/>
    <property type="match status" value="1"/>
</dbReference>
<dbReference type="Pfam" id="PF00668">
    <property type="entry name" value="Condensation"/>
    <property type="match status" value="1"/>
</dbReference>
<dbReference type="RefSeq" id="WP_071803011.1">
    <property type="nucleotide sequence ID" value="NZ_MEIA01000008.1"/>
</dbReference>
<comment type="caution">
    <text evidence="7">The sequence shown here is derived from an EMBL/GenBank/DDBJ whole genome shotgun (WGS) entry which is preliminary data.</text>
</comment>
<accession>A0A1K0GF55</accession>
<organism evidence="7 8">
    <name type="scientific">Couchioplanes caeruleus subsp. caeruleus</name>
    <dbReference type="NCBI Taxonomy" id="56427"/>
    <lineage>
        <taxon>Bacteria</taxon>
        <taxon>Bacillati</taxon>
        <taxon>Actinomycetota</taxon>
        <taxon>Actinomycetes</taxon>
        <taxon>Micromonosporales</taxon>
        <taxon>Micromonosporaceae</taxon>
        <taxon>Couchioplanes</taxon>
    </lineage>
</organism>
<evidence type="ECO:0000313" key="8">
    <source>
        <dbReference type="Proteomes" id="UP000182486"/>
    </source>
</evidence>
<dbReference type="InterPro" id="IPR009081">
    <property type="entry name" value="PP-bd_ACP"/>
</dbReference>
<dbReference type="InterPro" id="IPR020845">
    <property type="entry name" value="AMP-binding_CS"/>
</dbReference>
<dbReference type="InterPro" id="IPR045851">
    <property type="entry name" value="AMP-bd_C_sf"/>
</dbReference>
<dbReference type="GO" id="GO:0008610">
    <property type="term" value="P:lipid biosynthetic process"/>
    <property type="evidence" value="ECO:0007669"/>
    <property type="project" value="UniProtKB-ARBA"/>
</dbReference>
<dbReference type="EMBL" id="MEIA01000008">
    <property type="protein sequence ID" value="OJF15882.1"/>
    <property type="molecule type" value="Genomic_DNA"/>
</dbReference>
<evidence type="ECO:0000256" key="2">
    <source>
        <dbReference type="ARBA" id="ARBA00022450"/>
    </source>
</evidence>
<dbReference type="InterPro" id="IPR010071">
    <property type="entry name" value="AA_adenyl_dom"/>
</dbReference>
<dbReference type="Pfam" id="PF00550">
    <property type="entry name" value="PP-binding"/>
    <property type="match status" value="1"/>
</dbReference>
<keyword evidence="4" id="KW-0436">Ligase</keyword>
<evidence type="ECO:0000313" key="7">
    <source>
        <dbReference type="EMBL" id="OJF15882.1"/>
    </source>
</evidence>
<name>A0A1K0GF55_9ACTN</name>
<keyword evidence="3" id="KW-0597">Phosphoprotein</keyword>
<evidence type="ECO:0000256" key="3">
    <source>
        <dbReference type="ARBA" id="ARBA00022553"/>
    </source>
</evidence>
<dbReference type="GO" id="GO:0047527">
    <property type="term" value="F:2,3-dihydroxybenzoate-serine ligase activity"/>
    <property type="evidence" value="ECO:0007669"/>
    <property type="project" value="TreeGrafter"/>
</dbReference>
<comment type="cofactor">
    <cofactor evidence="1">
        <name>pantetheine 4'-phosphate</name>
        <dbReference type="ChEBI" id="CHEBI:47942"/>
    </cofactor>
</comment>
<dbReference type="InterPro" id="IPR036736">
    <property type="entry name" value="ACP-like_sf"/>
</dbReference>
<dbReference type="CDD" id="cd05930">
    <property type="entry name" value="A_NRPS"/>
    <property type="match status" value="1"/>
</dbReference>
<dbReference type="GO" id="GO:0005829">
    <property type="term" value="C:cytosol"/>
    <property type="evidence" value="ECO:0007669"/>
    <property type="project" value="TreeGrafter"/>
</dbReference>
<dbReference type="InterPro" id="IPR001242">
    <property type="entry name" value="Condensation_dom"/>
</dbReference>
<keyword evidence="8" id="KW-1185">Reference proteome</keyword>
<dbReference type="SUPFAM" id="SSF56801">
    <property type="entry name" value="Acetyl-CoA synthetase-like"/>
    <property type="match status" value="1"/>
</dbReference>
<dbReference type="PANTHER" id="PTHR45527:SF1">
    <property type="entry name" value="FATTY ACID SYNTHASE"/>
    <property type="match status" value="1"/>
</dbReference>
<dbReference type="PANTHER" id="PTHR45527">
    <property type="entry name" value="NONRIBOSOMAL PEPTIDE SYNTHETASE"/>
    <property type="match status" value="1"/>
</dbReference>
<dbReference type="PROSITE" id="PS50075">
    <property type="entry name" value="CARRIER"/>
    <property type="match status" value="1"/>
</dbReference>
<gene>
    <name evidence="7" type="ORF">BG844_02135</name>
</gene>
<dbReference type="Gene3D" id="3.40.50.12780">
    <property type="entry name" value="N-terminal domain of ligase-like"/>
    <property type="match status" value="1"/>
</dbReference>
<reference evidence="7 8" key="1">
    <citation type="submission" date="2016-09" db="EMBL/GenBank/DDBJ databases">
        <title>Couchioplanes caeruleus draft genome sequence.</title>
        <authorList>
            <person name="Sheehan J."/>
            <person name="Caffrey P."/>
        </authorList>
    </citation>
    <scope>NUCLEOTIDE SEQUENCE [LARGE SCALE GENOMIC DNA]</scope>
    <source>
        <strain evidence="7 8">DSM 43634</strain>
    </source>
</reference>